<gene>
    <name evidence="1" type="ORF">COU18_00870</name>
</gene>
<name>A0A2H0UC23_9BACT</name>
<evidence type="ECO:0000313" key="1">
    <source>
        <dbReference type="EMBL" id="PIR83951.1"/>
    </source>
</evidence>
<proteinExistence type="predicted"/>
<accession>A0A2H0UC23</accession>
<dbReference type="AlphaFoldDB" id="A0A2H0UC23"/>
<dbReference type="Proteomes" id="UP000231192">
    <property type="component" value="Unassembled WGS sequence"/>
</dbReference>
<sequence>MESGDKLTPRSRLWGDGFQAVDSLANEFPKIDVEKVRNEIETALKQIELKGYTGVEEEIEFDEHGLLVGKYHHQSFVTGVRLRTKDDLMKLFDKIGEGRNFDAHFWFDSATRKAKISCTLKKHTLVPKIYTYQGRIRE</sequence>
<dbReference type="EMBL" id="PFBK01000003">
    <property type="protein sequence ID" value="PIR83951.1"/>
    <property type="molecule type" value="Genomic_DNA"/>
</dbReference>
<evidence type="ECO:0000313" key="2">
    <source>
        <dbReference type="Proteomes" id="UP000231192"/>
    </source>
</evidence>
<reference evidence="2" key="1">
    <citation type="submission" date="2017-09" db="EMBL/GenBank/DDBJ databases">
        <title>Depth-based differentiation of microbial function through sediment-hosted aquifers and enrichment of novel symbionts in the deep terrestrial subsurface.</title>
        <authorList>
            <person name="Probst A.J."/>
            <person name="Ladd B."/>
            <person name="Jarett J.K."/>
            <person name="Geller-Mcgrath D.E."/>
            <person name="Sieber C.M.K."/>
            <person name="Emerson J.B."/>
            <person name="Anantharaman K."/>
            <person name="Thomas B.C."/>
            <person name="Malmstrom R."/>
            <person name="Stieglmeier M."/>
            <person name="Klingl A."/>
            <person name="Woyke T."/>
            <person name="Ryan C.M."/>
            <person name="Banfield J.F."/>
        </authorList>
    </citation>
    <scope>NUCLEOTIDE SEQUENCE [LARGE SCALE GENOMIC DNA]</scope>
</reference>
<protein>
    <submittedName>
        <fullName evidence="1">Uncharacterized protein</fullName>
    </submittedName>
</protein>
<organism evidence="1 2">
    <name type="scientific">Candidatus Kaiserbacteria bacterium CG10_big_fil_rev_8_21_14_0_10_51_14</name>
    <dbReference type="NCBI Taxonomy" id="1974610"/>
    <lineage>
        <taxon>Bacteria</taxon>
        <taxon>Candidatus Kaiseribacteriota</taxon>
    </lineage>
</organism>
<comment type="caution">
    <text evidence="1">The sequence shown here is derived from an EMBL/GenBank/DDBJ whole genome shotgun (WGS) entry which is preliminary data.</text>
</comment>